<evidence type="ECO:0000313" key="2">
    <source>
        <dbReference type="Proteomes" id="UP001321475"/>
    </source>
</evidence>
<gene>
    <name evidence="1" type="ORF">GCM10025865_14370</name>
</gene>
<protein>
    <recommendedName>
        <fullName evidence="3">DUF1269 domain-containing protein</fullName>
    </recommendedName>
</protein>
<name>A0ABN6XDC4_9CELL</name>
<dbReference type="Pfam" id="PF19850">
    <property type="entry name" value="DUF6325"/>
    <property type="match status" value="1"/>
</dbReference>
<dbReference type="RefSeq" id="WP_286219159.1">
    <property type="nucleotide sequence ID" value="NZ_AP027729.1"/>
</dbReference>
<organism evidence="1 2">
    <name type="scientific">Paraoerskovia sediminicola</name>
    <dbReference type="NCBI Taxonomy" id="1138587"/>
    <lineage>
        <taxon>Bacteria</taxon>
        <taxon>Bacillati</taxon>
        <taxon>Actinomycetota</taxon>
        <taxon>Actinomycetes</taxon>
        <taxon>Micrococcales</taxon>
        <taxon>Cellulomonadaceae</taxon>
        <taxon>Paraoerskovia</taxon>
    </lineage>
</organism>
<evidence type="ECO:0008006" key="3">
    <source>
        <dbReference type="Google" id="ProtNLM"/>
    </source>
</evidence>
<dbReference type="InterPro" id="IPR046288">
    <property type="entry name" value="DUF6325"/>
</dbReference>
<keyword evidence="2" id="KW-1185">Reference proteome</keyword>
<proteinExistence type="predicted"/>
<evidence type="ECO:0000313" key="1">
    <source>
        <dbReference type="EMBL" id="BDZ42138.1"/>
    </source>
</evidence>
<dbReference type="EMBL" id="AP027729">
    <property type="protein sequence ID" value="BDZ42138.1"/>
    <property type="molecule type" value="Genomic_DNA"/>
</dbReference>
<sequence length="142" mass="14891">MADEKFGPVEFMVIGVPLDGVPDAVVTEVQKLVDADVVDLLDVAYVSKAEDGTVTTLELEEIDHPALAALDPDGVGLAGEEDLLDVSAGLAPGSAALVLVVEHTWARSFLAAVVETPAEILMSERITAEVVNEVVRIGKTLD</sequence>
<reference evidence="2" key="1">
    <citation type="journal article" date="2019" name="Int. J. Syst. Evol. Microbiol.">
        <title>The Global Catalogue of Microorganisms (GCM) 10K type strain sequencing project: providing services to taxonomists for standard genome sequencing and annotation.</title>
        <authorList>
            <consortium name="The Broad Institute Genomics Platform"/>
            <consortium name="The Broad Institute Genome Sequencing Center for Infectious Disease"/>
            <person name="Wu L."/>
            <person name="Ma J."/>
        </authorList>
    </citation>
    <scope>NUCLEOTIDE SEQUENCE [LARGE SCALE GENOMIC DNA]</scope>
    <source>
        <strain evidence="2">NBRC 108565</strain>
    </source>
</reference>
<accession>A0ABN6XDC4</accession>
<dbReference type="Proteomes" id="UP001321475">
    <property type="component" value="Chromosome"/>
</dbReference>